<accession>A0A848GCT7</accession>
<keyword evidence="4 10" id="KW-0808">Transferase</keyword>
<dbReference type="Pfam" id="PF13231">
    <property type="entry name" value="PMT_2"/>
    <property type="match status" value="1"/>
</dbReference>
<evidence type="ECO:0000256" key="7">
    <source>
        <dbReference type="ARBA" id="ARBA00023136"/>
    </source>
</evidence>
<evidence type="ECO:0000256" key="8">
    <source>
        <dbReference type="SAM" id="Phobius"/>
    </source>
</evidence>
<feature type="transmembrane region" description="Helical" evidence="8">
    <location>
        <begin position="48"/>
        <end position="66"/>
    </location>
</feature>
<dbReference type="AlphaFoldDB" id="A0A848GCT7"/>
<dbReference type="RefSeq" id="WP_169223590.1">
    <property type="nucleotide sequence ID" value="NZ_JABBGC010000001.1"/>
</dbReference>
<proteinExistence type="predicted"/>
<feature type="domain" description="Glycosyltransferase RgtA/B/C/D-like" evidence="9">
    <location>
        <begin position="56"/>
        <end position="212"/>
    </location>
</feature>
<keyword evidence="7 8" id="KW-0472">Membrane</keyword>
<dbReference type="EMBL" id="JABBGC010000001">
    <property type="protein sequence ID" value="NML36465.1"/>
    <property type="molecule type" value="Genomic_DNA"/>
</dbReference>
<feature type="transmembrane region" description="Helical" evidence="8">
    <location>
        <begin position="152"/>
        <end position="183"/>
    </location>
</feature>
<dbReference type="PANTHER" id="PTHR33908:SF11">
    <property type="entry name" value="MEMBRANE PROTEIN"/>
    <property type="match status" value="1"/>
</dbReference>
<keyword evidence="6 8" id="KW-1133">Transmembrane helix</keyword>
<reference evidence="10 11" key="1">
    <citation type="submission" date="2020-04" db="EMBL/GenBank/DDBJ databases">
        <title>Chitinophaga sp. G-6-1-13 sp. nov., isolated from soil.</title>
        <authorList>
            <person name="Dahal R.H."/>
            <person name="Chaudhary D.K."/>
        </authorList>
    </citation>
    <scope>NUCLEOTIDE SEQUENCE [LARGE SCALE GENOMIC DNA]</scope>
    <source>
        <strain evidence="10 11">G-6-1-13</strain>
    </source>
</reference>
<evidence type="ECO:0000313" key="11">
    <source>
        <dbReference type="Proteomes" id="UP000583266"/>
    </source>
</evidence>
<feature type="transmembrane region" description="Helical" evidence="8">
    <location>
        <begin position="78"/>
        <end position="95"/>
    </location>
</feature>
<keyword evidence="3" id="KW-0328">Glycosyltransferase</keyword>
<gene>
    <name evidence="10" type="ORF">HHL17_04585</name>
</gene>
<name>A0A848GCT7_9BACT</name>
<feature type="transmembrane region" description="Helical" evidence="8">
    <location>
        <begin position="195"/>
        <end position="214"/>
    </location>
</feature>
<evidence type="ECO:0000259" key="9">
    <source>
        <dbReference type="Pfam" id="PF13231"/>
    </source>
</evidence>
<feature type="transmembrane region" description="Helical" evidence="8">
    <location>
        <begin position="101"/>
        <end position="122"/>
    </location>
</feature>
<evidence type="ECO:0000256" key="6">
    <source>
        <dbReference type="ARBA" id="ARBA00022989"/>
    </source>
</evidence>
<sequence>MELSQRRTSLLLLLLFLVFKIVFQFTVVNPAYGLHRDEYLHLDMGYHLAAGYLSVPPFTAFSSLLIRWLGGGEFWVRFFPALYGALTMVIIWRMVRFLGGGLYAQALALSVFVCSAFSRLNVLYQPNSFDVLIWALICWLMMRYLQSLQGKWLLWVGVVTGIGLLNKYTVAVLVAGWLLALLLSSHRRIFREKDLYLGGLIALILAAPNLIWQIQQGFPVLHHMNELAATQLVLVNRMDFVVDQFVYFLGGAFLIVAALVGLLFYWPYRLYRVVLLMYVLVILLLVYMRAKSYYGLGLYPVLIAFGCAYWERVFRNGWSRYLRVLWLAIVVIPFVYLLNVMFPVLSPEKAQEKGHKFAALGMLRWEDGKSHVLPQDFADMLGWKEASQLVMQAWQRIPEQARKNTLVICDNYGEAGALNYYNRGQMPAAVSFSADYVYWFPRLDTLQYIVLLGKEPSEAYRPLIGRTEVVGAVQDTLAREYGSSVYLLSELSPQVPVLLQKGVQMKQQSYRWKQGGR</sequence>
<evidence type="ECO:0000256" key="2">
    <source>
        <dbReference type="ARBA" id="ARBA00022475"/>
    </source>
</evidence>
<organism evidence="10 11">
    <name type="scientific">Chitinophaga fulva</name>
    <dbReference type="NCBI Taxonomy" id="2728842"/>
    <lineage>
        <taxon>Bacteria</taxon>
        <taxon>Pseudomonadati</taxon>
        <taxon>Bacteroidota</taxon>
        <taxon>Chitinophagia</taxon>
        <taxon>Chitinophagales</taxon>
        <taxon>Chitinophagaceae</taxon>
        <taxon>Chitinophaga</taxon>
    </lineage>
</organism>
<dbReference type="GO" id="GO:0009103">
    <property type="term" value="P:lipopolysaccharide biosynthetic process"/>
    <property type="evidence" value="ECO:0007669"/>
    <property type="project" value="UniProtKB-ARBA"/>
</dbReference>
<dbReference type="GO" id="GO:0005886">
    <property type="term" value="C:plasma membrane"/>
    <property type="evidence" value="ECO:0007669"/>
    <property type="project" value="UniProtKB-SubCell"/>
</dbReference>
<evidence type="ECO:0000256" key="3">
    <source>
        <dbReference type="ARBA" id="ARBA00022676"/>
    </source>
</evidence>
<feature type="transmembrane region" description="Helical" evidence="8">
    <location>
        <begin position="324"/>
        <end position="345"/>
    </location>
</feature>
<comment type="subcellular location">
    <subcellularLocation>
        <location evidence="1">Cell membrane</location>
        <topology evidence="1">Multi-pass membrane protein</topology>
    </subcellularLocation>
</comment>
<dbReference type="Proteomes" id="UP000583266">
    <property type="component" value="Unassembled WGS sequence"/>
</dbReference>
<evidence type="ECO:0000256" key="5">
    <source>
        <dbReference type="ARBA" id="ARBA00022692"/>
    </source>
</evidence>
<keyword evidence="2" id="KW-1003">Cell membrane</keyword>
<protein>
    <submittedName>
        <fullName evidence="10">Glycosyltransferase family 39 protein</fullName>
    </submittedName>
</protein>
<dbReference type="InterPro" id="IPR038731">
    <property type="entry name" value="RgtA/B/C-like"/>
</dbReference>
<dbReference type="GO" id="GO:0016763">
    <property type="term" value="F:pentosyltransferase activity"/>
    <property type="evidence" value="ECO:0007669"/>
    <property type="project" value="TreeGrafter"/>
</dbReference>
<comment type="caution">
    <text evidence="10">The sequence shown here is derived from an EMBL/GenBank/DDBJ whole genome shotgun (WGS) entry which is preliminary data.</text>
</comment>
<dbReference type="PANTHER" id="PTHR33908">
    <property type="entry name" value="MANNOSYLTRANSFERASE YKCB-RELATED"/>
    <property type="match status" value="1"/>
</dbReference>
<feature type="transmembrane region" description="Helical" evidence="8">
    <location>
        <begin position="296"/>
        <end position="312"/>
    </location>
</feature>
<feature type="transmembrane region" description="Helical" evidence="8">
    <location>
        <begin position="273"/>
        <end position="290"/>
    </location>
</feature>
<evidence type="ECO:0000256" key="1">
    <source>
        <dbReference type="ARBA" id="ARBA00004651"/>
    </source>
</evidence>
<feature type="transmembrane region" description="Helical" evidence="8">
    <location>
        <begin position="245"/>
        <end position="266"/>
    </location>
</feature>
<dbReference type="InterPro" id="IPR050297">
    <property type="entry name" value="LipidA_mod_glycosyltrf_83"/>
</dbReference>
<evidence type="ECO:0000313" key="10">
    <source>
        <dbReference type="EMBL" id="NML36465.1"/>
    </source>
</evidence>
<evidence type="ECO:0000256" key="4">
    <source>
        <dbReference type="ARBA" id="ARBA00022679"/>
    </source>
</evidence>
<keyword evidence="11" id="KW-1185">Reference proteome</keyword>
<feature type="transmembrane region" description="Helical" evidence="8">
    <location>
        <begin position="129"/>
        <end position="146"/>
    </location>
</feature>
<keyword evidence="5 8" id="KW-0812">Transmembrane</keyword>